<dbReference type="GO" id="GO:0003973">
    <property type="term" value="F:(S)-2-hydroxy-acid oxidase activity"/>
    <property type="evidence" value="ECO:0007669"/>
    <property type="project" value="UniProtKB-EC"/>
</dbReference>
<evidence type="ECO:0000256" key="2">
    <source>
        <dbReference type="ARBA" id="ARBA00022630"/>
    </source>
</evidence>
<name>A0ABD2JTU4_9BILA</name>
<dbReference type="FunFam" id="3.20.20.70:FF:000029">
    <property type="entry name" value="L-lactate dehydrogenase"/>
    <property type="match status" value="1"/>
</dbReference>
<dbReference type="InterPro" id="IPR013785">
    <property type="entry name" value="Aldolase_TIM"/>
</dbReference>
<keyword evidence="3 9" id="KW-0288">FMN</keyword>
<feature type="active site" description="Proton acceptor" evidence="8">
    <location>
        <position position="277"/>
    </location>
</feature>
<feature type="binding site" evidence="9">
    <location>
        <begin position="308"/>
        <end position="312"/>
    </location>
    <ligand>
        <name>FMN</name>
        <dbReference type="ChEBI" id="CHEBI:58210"/>
    </ligand>
</feature>
<evidence type="ECO:0000256" key="9">
    <source>
        <dbReference type="PIRSR" id="PIRSR000138-2"/>
    </source>
</evidence>
<feature type="binding site" evidence="9">
    <location>
        <begin position="331"/>
        <end position="332"/>
    </location>
    <ligand>
        <name>FMN</name>
        <dbReference type="ChEBI" id="CHEBI:58210"/>
    </ligand>
</feature>
<feature type="binding site" evidence="9">
    <location>
        <position position="184"/>
    </location>
    <ligand>
        <name>glyoxylate</name>
        <dbReference type="ChEBI" id="CHEBI:36655"/>
    </ligand>
</feature>
<dbReference type="PIRSF" id="PIRSF000138">
    <property type="entry name" value="Al-hdrx_acd_dh"/>
    <property type="match status" value="1"/>
</dbReference>
<dbReference type="GO" id="GO:0005777">
    <property type="term" value="C:peroxisome"/>
    <property type="evidence" value="ECO:0007669"/>
    <property type="project" value="UniProtKB-ARBA"/>
</dbReference>
<comment type="similarity">
    <text evidence="5">Belongs to the FMN-dependent alpha-hydroxy acid dehydrogenase family.</text>
</comment>
<evidence type="ECO:0000313" key="12">
    <source>
        <dbReference type="Proteomes" id="UP001620626"/>
    </source>
</evidence>
<dbReference type="Pfam" id="PF01070">
    <property type="entry name" value="FMN_dh"/>
    <property type="match status" value="1"/>
</dbReference>
<dbReference type="Proteomes" id="UP001620626">
    <property type="component" value="Unassembled WGS sequence"/>
</dbReference>
<sequence>MVNILADLVALGDVEKRALDILPRAARGYYESGADDEQTLRENREAFRNFLIRPFALRDVSHLDPSVTVCLSPSTANPKCRPFVRTFACPIGIAPSAFHRMAHDEGEIATVKAAGETGTLMICSTLSTVPLEKVAEAAPEGSTLWFQLYIYKDRTLTEQIVRRAEKAGFSALVLTVDAPMFGRRRADERNAFQLPGHLNIANFASHMEQSTLSGAEVGSSGLSQYVVSLFDSSLNWAHLRWLLQLTQLPVIVKGIVRSDDALAALKEGASAIIVSNHGGRQMDHCISTIEALPEVVTAVQGRIPVFVDGGFRSGTDVLKAIALGADFVFIGRPIIHGLTVGGKDGVKHVLRLLRTELDYAMKLSGCPSIGQIRQAKDLVVRRSHFSTAKL</sequence>
<dbReference type="PANTHER" id="PTHR10578:SF149">
    <property type="entry name" value="2-HYDROXYACID OXIDASE 2"/>
    <property type="match status" value="1"/>
</dbReference>
<evidence type="ECO:0000256" key="4">
    <source>
        <dbReference type="ARBA" id="ARBA00023002"/>
    </source>
</evidence>
<feature type="binding site" evidence="9">
    <location>
        <position position="275"/>
    </location>
    <ligand>
        <name>FMN</name>
        <dbReference type="ChEBI" id="CHEBI:58210"/>
    </ligand>
</feature>
<feature type="binding site" evidence="9">
    <location>
        <position position="147"/>
    </location>
    <ligand>
        <name>FMN</name>
        <dbReference type="ChEBI" id="CHEBI:58210"/>
    </ligand>
</feature>
<dbReference type="InterPro" id="IPR008259">
    <property type="entry name" value="FMN_hydac_DH_AS"/>
</dbReference>
<feature type="binding site" evidence="9">
    <location>
        <position position="280"/>
    </location>
    <ligand>
        <name>glyoxylate</name>
        <dbReference type="ChEBI" id="CHEBI:36655"/>
    </ligand>
</feature>
<feature type="binding site" evidence="9">
    <location>
        <position position="149"/>
    </location>
    <ligand>
        <name>glyoxylate</name>
        <dbReference type="ChEBI" id="CHEBI:36655"/>
    </ligand>
</feature>
<feature type="binding site" evidence="9">
    <location>
        <position position="175"/>
    </location>
    <ligand>
        <name>FMN</name>
        <dbReference type="ChEBI" id="CHEBI:58210"/>
    </ligand>
</feature>
<dbReference type="PROSITE" id="PS00557">
    <property type="entry name" value="FMN_HYDROXY_ACID_DH_1"/>
    <property type="match status" value="1"/>
</dbReference>
<dbReference type="AlphaFoldDB" id="A0ABD2JTU4"/>
<feature type="binding site" evidence="9">
    <location>
        <position position="277"/>
    </location>
    <ligand>
        <name>glyoxylate</name>
        <dbReference type="ChEBI" id="CHEBI:36655"/>
    </ligand>
</feature>
<dbReference type="InterPro" id="IPR037396">
    <property type="entry name" value="FMN_HAD"/>
</dbReference>
<dbReference type="PROSITE" id="PS51349">
    <property type="entry name" value="FMN_HYDROXY_ACID_DH_2"/>
    <property type="match status" value="1"/>
</dbReference>
<evidence type="ECO:0000256" key="6">
    <source>
        <dbReference type="ARBA" id="ARBA00029325"/>
    </source>
</evidence>
<keyword evidence="4" id="KW-0560">Oxidoreductase</keyword>
<keyword evidence="12" id="KW-1185">Reference proteome</keyword>
<feature type="binding site" evidence="9">
    <location>
        <position position="124"/>
    </location>
    <ligand>
        <name>FMN</name>
        <dbReference type="ChEBI" id="CHEBI:58210"/>
    </ligand>
</feature>
<organism evidence="11 12">
    <name type="scientific">Heterodera trifolii</name>
    <dbReference type="NCBI Taxonomy" id="157864"/>
    <lineage>
        <taxon>Eukaryota</taxon>
        <taxon>Metazoa</taxon>
        <taxon>Ecdysozoa</taxon>
        <taxon>Nematoda</taxon>
        <taxon>Chromadorea</taxon>
        <taxon>Rhabditida</taxon>
        <taxon>Tylenchina</taxon>
        <taxon>Tylenchomorpha</taxon>
        <taxon>Tylenchoidea</taxon>
        <taxon>Heteroderidae</taxon>
        <taxon>Heteroderinae</taxon>
        <taxon>Heterodera</taxon>
    </lineage>
</organism>
<feature type="binding site" evidence="9">
    <location>
        <position position="253"/>
    </location>
    <ligand>
        <name>FMN</name>
        <dbReference type="ChEBI" id="CHEBI:58210"/>
    </ligand>
</feature>
<dbReference type="Gene3D" id="3.20.20.70">
    <property type="entry name" value="Aldolase class I"/>
    <property type="match status" value="1"/>
</dbReference>
<comment type="catalytic activity">
    <reaction evidence="7">
        <text>2-hydroxyoctanoate + O2 = 2-oxooctanoate + H2O2</text>
        <dbReference type="Rhea" id="RHEA:67940"/>
        <dbReference type="ChEBI" id="CHEBI:15379"/>
        <dbReference type="ChEBI" id="CHEBI:16240"/>
        <dbReference type="ChEBI" id="CHEBI:133514"/>
        <dbReference type="ChEBI" id="CHEBI:176689"/>
    </reaction>
    <physiologicalReaction direction="left-to-right" evidence="7">
        <dbReference type="Rhea" id="RHEA:67941"/>
    </physiologicalReaction>
</comment>
<dbReference type="PANTHER" id="PTHR10578">
    <property type="entry name" value="S -2-HYDROXY-ACID OXIDASE-RELATED"/>
    <property type="match status" value="1"/>
</dbReference>
<feature type="binding site" evidence="9">
    <location>
        <begin position="95"/>
        <end position="97"/>
    </location>
    <ligand>
        <name>FMN</name>
        <dbReference type="ChEBI" id="CHEBI:58210"/>
    </ligand>
</feature>
<reference evidence="11 12" key="1">
    <citation type="submission" date="2024-10" db="EMBL/GenBank/DDBJ databases">
        <authorList>
            <person name="Kim D."/>
        </authorList>
    </citation>
    <scope>NUCLEOTIDE SEQUENCE [LARGE SCALE GENOMIC DNA]</scope>
    <source>
        <strain evidence="11">BH-2024</strain>
    </source>
</reference>
<evidence type="ECO:0000256" key="8">
    <source>
        <dbReference type="PIRSR" id="PIRSR000138-1"/>
    </source>
</evidence>
<dbReference type="GO" id="GO:0043168">
    <property type="term" value="F:anion binding"/>
    <property type="evidence" value="ECO:0007669"/>
    <property type="project" value="UniProtKB-ARBA"/>
</dbReference>
<evidence type="ECO:0000313" key="11">
    <source>
        <dbReference type="EMBL" id="KAL3094070.1"/>
    </source>
</evidence>
<dbReference type="CDD" id="cd02809">
    <property type="entry name" value="alpha_hydroxyacid_oxid_FMN"/>
    <property type="match status" value="1"/>
</dbReference>
<evidence type="ECO:0000259" key="10">
    <source>
        <dbReference type="PROSITE" id="PS51349"/>
    </source>
</evidence>
<keyword evidence="2 9" id="KW-0285">Flavoprotein</keyword>
<evidence type="ECO:0000256" key="1">
    <source>
        <dbReference type="ARBA" id="ARBA00001917"/>
    </source>
</evidence>
<dbReference type="EMBL" id="JBICBT010000906">
    <property type="protein sequence ID" value="KAL3094070.1"/>
    <property type="molecule type" value="Genomic_DNA"/>
</dbReference>
<comment type="cofactor">
    <cofactor evidence="1">
        <name>FMN</name>
        <dbReference type="ChEBI" id="CHEBI:58210"/>
    </cofactor>
</comment>
<dbReference type="GO" id="GO:0032553">
    <property type="term" value="F:ribonucleotide binding"/>
    <property type="evidence" value="ECO:0007669"/>
    <property type="project" value="UniProtKB-ARBA"/>
</dbReference>
<dbReference type="InterPro" id="IPR012133">
    <property type="entry name" value="Alpha-hydoxy_acid_DH_FMN"/>
</dbReference>
<proteinExistence type="inferred from homology"/>
<feature type="domain" description="FMN hydroxy acid dehydrogenase" evidence="10">
    <location>
        <begin position="3"/>
        <end position="382"/>
    </location>
</feature>
<dbReference type="SUPFAM" id="SSF51395">
    <property type="entry name" value="FMN-linked oxidoreductases"/>
    <property type="match status" value="1"/>
</dbReference>
<accession>A0ABD2JTU4</accession>
<gene>
    <name evidence="11" type="ORF">niasHT_027398</name>
</gene>
<evidence type="ECO:0000256" key="3">
    <source>
        <dbReference type="ARBA" id="ARBA00022643"/>
    </source>
</evidence>
<comment type="caution">
    <text evidence="11">The sequence shown here is derived from an EMBL/GenBank/DDBJ whole genome shotgun (WGS) entry which is preliminary data.</text>
</comment>
<feature type="binding site" evidence="9">
    <location>
        <position position="29"/>
    </location>
    <ligand>
        <name>glyoxylate</name>
        <dbReference type="ChEBI" id="CHEBI:36655"/>
    </ligand>
</feature>
<comment type="catalytic activity">
    <reaction evidence="6">
        <text>a (2S)-2-hydroxycarboxylate + O2 = a 2-oxocarboxylate + H2O2</text>
        <dbReference type="Rhea" id="RHEA:16789"/>
        <dbReference type="ChEBI" id="CHEBI:15379"/>
        <dbReference type="ChEBI" id="CHEBI:16240"/>
        <dbReference type="ChEBI" id="CHEBI:35179"/>
        <dbReference type="ChEBI" id="CHEBI:58123"/>
        <dbReference type="EC" id="1.1.3.15"/>
    </reaction>
    <physiologicalReaction direction="left-to-right" evidence="6">
        <dbReference type="Rhea" id="RHEA:16790"/>
    </physiologicalReaction>
</comment>
<evidence type="ECO:0000256" key="5">
    <source>
        <dbReference type="ARBA" id="ARBA00024042"/>
    </source>
</evidence>
<protein>
    <recommendedName>
        <fullName evidence="10">FMN hydroxy acid dehydrogenase domain-containing protein</fullName>
    </recommendedName>
</protein>
<dbReference type="InterPro" id="IPR000262">
    <property type="entry name" value="FMN-dep_DH"/>
</dbReference>
<evidence type="ECO:0000256" key="7">
    <source>
        <dbReference type="ARBA" id="ARBA00029327"/>
    </source>
</evidence>